<dbReference type="EMBL" id="JBAHYK010000139">
    <property type="protein sequence ID" value="KAL0577761.1"/>
    <property type="molecule type" value="Genomic_DNA"/>
</dbReference>
<keyword evidence="2" id="KW-1133">Transmembrane helix</keyword>
<feature type="region of interest" description="Disordered" evidence="1">
    <location>
        <begin position="215"/>
        <end position="246"/>
    </location>
</feature>
<proteinExistence type="predicted"/>
<keyword evidence="2" id="KW-0472">Membrane</keyword>
<evidence type="ECO:0000313" key="3">
    <source>
        <dbReference type="EMBL" id="KAL0577761.1"/>
    </source>
</evidence>
<name>A0ABR3FRM0_9AGAR</name>
<evidence type="ECO:0000256" key="1">
    <source>
        <dbReference type="SAM" id="MobiDB-lite"/>
    </source>
</evidence>
<gene>
    <name evidence="3" type="ORF">V5O48_004219</name>
</gene>
<keyword evidence="2" id="KW-0812">Transmembrane</keyword>
<feature type="transmembrane region" description="Helical" evidence="2">
    <location>
        <begin position="87"/>
        <end position="110"/>
    </location>
</feature>
<keyword evidence="4" id="KW-1185">Reference proteome</keyword>
<protein>
    <submittedName>
        <fullName evidence="3">Uncharacterized protein</fullName>
    </submittedName>
</protein>
<organism evidence="3 4">
    <name type="scientific">Marasmius crinis-equi</name>
    <dbReference type="NCBI Taxonomy" id="585013"/>
    <lineage>
        <taxon>Eukaryota</taxon>
        <taxon>Fungi</taxon>
        <taxon>Dikarya</taxon>
        <taxon>Basidiomycota</taxon>
        <taxon>Agaricomycotina</taxon>
        <taxon>Agaricomycetes</taxon>
        <taxon>Agaricomycetidae</taxon>
        <taxon>Agaricales</taxon>
        <taxon>Marasmiineae</taxon>
        <taxon>Marasmiaceae</taxon>
        <taxon>Marasmius</taxon>
    </lineage>
</organism>
<reference evidence="3 4" key="1">
    <citation type="submission" date="2024-02" db="EMBL/GenBank/DDBJ databases">
        <title>A draft genome for the cacao thread blight pathogen Marasmius crinis-equi.</title>
        <authorList>
            <person name="Cohen S.P."/>
            <person name="Baruah I.K."/>
            <person name="Amoako-Attah I."/>
            <person name="Bukari Y."/>
            <person name="Meinhardt L.W."/>
            <person name="Bailey B.A."/>
        </authorList>
    </citation>
    <scope>NUCLEOTIDE SEQUENCE [LARGE SCALE GENOMIC DNA]</scope>
    <source>
        <strain evidence="3 4">GH-76</strain>
    </source>
</reference>
<evidence type="ECO:0000313" key="4">
    <source>
        <dbReference type="Proteomes" id="UP001465976"/>
    </source>
</evidence>
<feature type="region of interest" description="Disordered" evidence="1">
    <location>
        <begin position="119"/>
        <end position="188"/>
    </location>
</feature>
<accession>A0ABR3FRM0</accession>
<comment type="caution">
    <text evidence="3">The sequence shown here is derived from an EMBL/GenBank/DDBJ whole genome shotgun (WGS) entry which is preliminary data.</text>
</comment>
<evidence type="ECO:0000256" key="2">
    <source>
        <dbReference type="SAM" id="Phobius"/>
    </source>
</evidence>
<sequence>MCIAGKNGEGLAHLLRGYAEAHAVTQTGPDIYGQDWGGQQATQFDSQLQAAAISALLGSMVVGSEFPDDGPDENSKSDSSASFPKGAIAGCVIGGALVVSLIAGAVWFYVWKNRRVRGSSDPEINPTPFPVSTPSEDNLKSRRGMKLAQGQDTFQPITDGTADGAPENHGSPRNHSTPGNDGAAAPAASVTAQAIDVTMEDLLLALTQQVRNERMRNERGWDSQESPPQYLESERDQGNLLRLPLV</sequence>
<dbReference type="Proteomes" id="UP001465976">
    <property type="component" value="Unassembled WGS sequence"/>
</dbReference>